<reference evidence="3" key="1">
    <citation type="journal article" date="2019" name="Int. J. Syst. Evol. Microbiol.">
        <title>The Global Catalogue of Microorganisms (GCM) 10K type strain sequencing project: providing services to taxonomists for standard genome sequencing and annotation.</title>
        <authorList>
            <consortium name="The Broad Institute Genomics Platform"/>
            <consortium name="The Broad Institute Genome Sequencing Center for Infectious Disease"/>
            <person name="Wu L."/>
            <person name="Ma J."/>
        </authorList>
    </citation>
    <scope>NUCLEOTIDE SEQUENCE [LARGE SCALE GENOMIC DNA]</scope>
    <source>
        <strain evidence="3">CGMCC 1.12922</strain>
    </source>
</reference>
<feature type="transmembrane region" description="Helical" evidence="1">
    <location>
        <begin position="49"/>
        <end position="68"/>
    </location>
</feature>
<feature type="transmembrane region" description="Helical" evidence="1">
    <location>
        <begin position="80"/>
        <end position="98"/>
    </location>
</feature>
<dbReference type="RefSeq" id="WP_188528562.1">
    <property type="nucleotide sequence ID" value="NZ_BMGI01000004.1"/>
</dbReference>
<keyword evidence="1" id="KW-1133">Transmembrane helix</keyword>
<keyword evidence="1" id="KW-0812">Transmembrane</keyword>
<dbReference type="Proteomes" id="UP000617355">
    <property type="component" value="Unassembled WGS sequence"/>
</dbReference>
<evidence type="ECO:0000313" key="3">
    <source>
        <dbReference type="Proteomes" id="UP000617355"/>
    </source>
</evidence>
<protein>
    <recommendedName>
        <fullName evidence="4">PH domain-containing protein</fullName>
    </recommendedName>
</protein>
<comment type="caution">
    <text evidence="2">The sequence shown here is derived from an EMBL/GenBank/DDBJ whole genome shotgun (WGS) entry which is preliminary data.</text>
</comment>
<keyword evidence="1" id="KW-0472">Membrane</keyword>
<evidence type="ECO:0008006" key="4">
    <source>
        <dbReference type="Google" id="ProtNLM"/>
    </source>
</evidence>
<name>A0ABQ1QTK5_9RHOB</name>
<sequence>MTFSTENMAFDARPMATACAAGAVVDETHWGYTICDGIAAGRVNRSVAAVGRFLGVILLMAALGLWVLPDAAHSPDLLTMKLAAMVMFTVVGGTLFWTGRAARDLEVQVDMLRGELRIGHRGFRDGFRVSNLLRFDQVASVYLLRSKDRSQPTRMFLRLAGQDGAVEIARGPQASLEALRLRLTRDLARPARQPAERPIRRPGMVTA</sequence>
<gene>
    <name evidence="2" type="ORF">GCM10011358_26750</name>
</gene>
<evidence type="ECO:0000313" key="2">
    <source>
        <dbReference type="EMBL" id="GGD41531.1"/>
    </source>
</evidence>
<evidence type="ECO:0000256" key="1">
    <source>
        <dbReference type="SAM" id="Phobius"/>
    </source>
</evidence>
<organism evidence="2 3">
    <name type="scientific">Sinisalibacter lacisalsi</name>
    <dbReference type="NCBI Taxonomy" id="1526570"/>
    <lineage>
        <taxon>Bacteria</taxon>
        <taxon>Pseudomonadati</taxon>
        <taxon>Pseudomonadota</taxon>
        <taxon>Alphaproteobacteria</taxon>
        <taxon>Rhodobacterales</taxon>
        <taxon>Roseobacteraceae</taxon>
        <taxon>Sinisalibacter</taxon>
    </lineage>
</organism>
<dbReference type="EMBL" id="BMGI01000004">
    <property type="protein sequence ID" value="GGD41531.1"/>
    <property type="molecule type" value="Genomic_DNA"/>
</dbReference>
<accession>A0ABQ1QTK5</accession>
<proteinExistence type="predicted"/>
<keyword evidence="3" id="KW-1185">Reference proteome</keyword>